<evidence type="ECO:0000313" key="7">
    <source>
        <dbReference type="EMBL" id="CAB4688232.1"/>
    </source>
</evidence>
<evidence type="ECO:0000313" key="11">
    <source>
        <dbReference type="EMBL" id="CAB5063919.1"/>
    </source>
</evidence>
<sequence>MPDMPSKKELRKGPDDHGFQLNMRAVVGGIIAVALVAFIAGNSQDAKVQFLFFSATMPLWIVLTCTALLGAAVGALLTQRRQRRKQRNA</sequence>
<evidence type="ECO:0000256" key="2">
    <source>
        <dbReference type="ARBA" id="ARBA00022692"/>
    </source>
</evidence>
<evidence type="ECO:0000256" key="1">
    <source>
        <dbReference type="ARBA" id="ARBA00022475"/>
    </source>
</evidence>
<keyword evidence="1" id="KW-1003">Cell membrane</keyword>
<proteinExistence type="predicted"/>
<evidence type="ECO:0000256" key="3">
    <source>
        <dbReference type="ARBA" id="ARBA00022989"/>
    </source>
</evidence>
<evidence type="ECO:0000313" key="8">
    <source>
        <dbReference type="EMBL" id="CAB4800533.1"/>
    </source>
</evidence>
<dbReference type="GO" id="GO:0005886">
    <property type="term" value="C:plasma membrane"/>
    <property type="evidence" value="ECO:0007669"/>
    <property type="project" value="InterPro"/>
</dbReference>
<dbReference type="AlphaFoldDB" id="A0A6J6NQB9"/>
<dbReference type="EMBL" id="CAFBQW010000036">
    <property type="protein sequence ID" value="CAB5063919.1"/>
    <property type="molecule type" value="Genomic_DNA"/>
</dbReference>
<protein>
    <submittedName>
        <fullName evidence="7">Unannotated protein</fullName>
    </submittedName>
</protein>
<dbReference type="EMBL" id="CAEZXS010000015">
    <property type="protein sequence ID" value="CAB4688232.1"/>
    <property type="molecule type" value="Genomic_DNA"/>
</dbReference>
<organism evidence="7">
    <name type="scientific">freshwater metagenome</name>
    <dbReference type="NCBI Taxonomy" id="449393"/>
    <lineage>
        <taxon>unclassified sequences</taxon>
        <taxon>metagenomes</taxon>
        <taxon>ecological metagenomes</taxon>
    </lineage>
</organism>
<accession>A0A6J6NQB9</accession>
<keyword evidence="3 5" id="KW-1133">Transmembrane helix</keyword>
<evidence type="ECO:0000313" key="10">
    <source>
        <dbReference type="EMBL" id="CAB5031062.1"/>
    </source>
</evidence>
<gene>
    <name evidence="7" type="ORF">UFOPK2582_00239</name>
    <name evidence="8" type="ORF">UFOPK3046_00535</name>
    <name evidence="9" type="ORF">UFOPK3914_00373</name>
    <name evidence="10" type="ORF">UFOPK4173_00616</name>
    <name evidence="11" type="ORF">UFOPK4354_00490</name>
</gene>
<feature type="transmembrane region" description="Helical" evidence="5">
    <location>
        <begin position="52"/>
        <end position="77"/>
    </location>
</feature>
<feature type="domain" description="Lipopolysaccharide assembly protein A" evidence="6">
    <location>
        <begin position="42"/>
        <end position="88"/>
    </location>
</feature>
<dbReference type="EMBL" id="CAFAAQ010000031">
    <property type="protein sequence ID" value="CAB4800533.1"/>
    <property type="molecule type" value="Genomic_DNA"/>
</dbReference>
<evidence type="ECO:0000313" key="9">
    <source>
        <dbReference type="EMBL" id="CAB4970699.1"/>
    </source>
</evidence>
<evidence type="ECO:0000256" key="4">
    <source>
        <dbReference type="ARBA" id="ARBA00023136"/>
    </source>
</evidence>
<keyword evidence="2 5" id="KW-0812">Transmembrane</keyword>
<feature type="transmembrane region" description="Helical" evidence="5">
    <location>
        <begin position="21"/>
        <end position="40"/>
    </location>
</feature>
<evidence type="ECO:0000259" key="6">
    <source>
        <dbReference type="Pfam" id="PF06305"/>
    </source>
</evidence>
<dbReference type="InterPro" id="IPR010445">
    <property type="entry name" value="LapA_dom"/>
</dbReference>
<evidence type="ECO:0000256" key="5">
    <source>
        <dbReference type="SAM" id="Phobius"/>
    </source>
</evidence>
<dbReference type="Pfam" id="PF06305">
    <property type="entry name" value="LapA_dom"/>
    <property type="match status" value="1"/>
</dbReference>
<reference evidence="7" key="1">
    <citation type="submission" date="2020-05" db="EMBL/GenBank/DDBJ databases">
        <authorList>
            <person name="Chiriac C."/>
            <person name="Salcher M."/>
            <person name="Ghai R."/>
            <person name="Kavagutti S V."/>
        </authorList>
    </citation>
    <scope>NUCLEOTIDE SEQUENCE</scope>
</reference>
<dbReference type="EMBL" id="CAFBPW010000048">
    <property type="protein sequence ID" value="CAB5031062.1"/>
    <property type="molecule type" value="Genomic_DNA"/>
</dbReference>
<keyword evidence="4 5" id="KW-0472">Membrane</keyword>
<dbReference type="EMBL" id="CAFBOG010000021">
    <property type="protein sequence ID" value="CAB4970699.1"/>
    <property type="molecule type" value="Genomic_DNA"/>
</dbReference>
<name>A0A6J6NQB9_9ZZZZ</name>